<evidence type="ECO:0000313" key="4">
    <source>
        <dbReference type="Proteomes" id="UP000285138"/>
    </source>
</evidence>
<dbReference type="InterPro" id="IPR004482">
    <property type="entry name" value="Mg_chelat-rel"/>
</dbReference>
<dbReference type="PANTHER" id="PTHR32039">
    <property type="entry name" value="MAGNESIUM-CHELATASE SUBUNIT CHLI"/>
    <property type="match status" value="1"/>
</dbReference>
<dbReference type="PANTHER" id="PTHR32039:SF7">
    <property type="entry name" value="COMPETENCE PROTEIN COMM"/>
    <property type="match status" value="1"/>
</dbReference>
<dbReference type="InterPro" id="IPR020568">
    <property type="entry name" value="Ribosomal_Su5_D2-typ_SF"/>
</dbReference>
<keyword evidence="3" id="KW-0547">Nucleotide-binding</keyword>
<dbReference type="Gene3D" id="3.40.50.300">
    <property type="entry name" value="P-loop containing nucleotide triphosphate hydrolases"/>
    <property type="match status" value="1"/>
</dbReference>
<dbReference type="Pfam" id="PF13541">
    <property type="entry name" value="ChlI"/>
    <property type="match status" value="1"/>
</dbReference>
<dbReference type="CDD" id="cd00009">
    <property type="entry name" value="AAA"/>
    <property type="match status" value="1"/>
</dbReference>
<dbReference type="Pfam" id="PF13335">
    <property type="entry name" value="Mg_chelatase_C"/>
    <property type="match status" value="1"/>
</dbReference>
<dbReference type="InterPro" id="IPR027417">
    <property type="entry name" value="P-loop_NTPase"/>
</dbReference>
<dbReference type="GO" id="GO:0005524">
    <property type="term" value="F:ATP binding"/>
    <property type="evidence" value="ECO:0007669"/>
    <property type="project" value="UniProtKB-KW"/>
</dbReference>
<name>A0A424YCG7_9FIRM</name>
<dbReference type="InterPro" id="IPR014721">
    <property type="entry name" value="Ribsml_uS5_D2-typ_fold_subgr"/>
</dbReference>
<evidence type="ECO:0000256" key="1">
    <source>
        <dbReference type="ARBA" id="ARBA00006354"/>
    </source>
</evidence>
<evidence type="ECO:0000259" key="2">
    <source>
        <dbReference type="SMART" id="SM00382"/>
    </source>
</evidence>
<dbReference type="AlphaFoldDB" id="A0A424YCG7"/>
<dbReference type="NCBIfam" id="TIGR00368">
    <property type="entry name" value="YifB family Mg chelatase-like AAA ATPase"/>
    <property type="match status" value="1"/>
</dbReference>
<keyword evidence="3" id="KW-0067">ATP-binding</keyword>
<organism evidence="3 4">
    <name type="scientific">Candidatus Syntrophonatronum acetioxidans</name>
    <dbReference type="NCBI Taxonomy" id="1795816"/>
    <lineage>
        <taxon>Bacteria</taxon>
        <taxon>Bacillati</taxon>
        <taxon>Bacillota</taxon>
        <taxon>Clostridia</taxon>
        <taxon>Eubacteriales</taxon>
        <taxon>Syntrophomonadaceae</taxon>
        <taxon>Candidatus Syntrophonatronum</taxon>
    </lineage>
</organism>
<dbReference type="SUPFAM" id="SSF54211">
    <property type="entry name" value="Ribosomal protein S5 domain 2-like"/>
    <property type="match status" value="1"/>
</dbReference>
<dbReference type="EMBL" id="QZAA01000199">
    <property type="protein sequence ID" value="RQD74581.1"/>
    <property type="molecule type" value="Genomic_DNA"/>
</dbReference>
<dbReference type="InterPro" id="IPR045006">
    <property type="entry name" value="CHLI-like"/>
</dbReference>
<dbReference type="Gene3D" id="3.30.230.10">
    <property type="match status" value="1"/>
</dbReference>
<dbReference type="InterPro" id="IPR003593">
    <property type="entry name" value="AAA+_ATPase"/>
</dbReference>
<sequence length="523" mass="58595">MLARVRSRTIVGINSFPVEVEVHISNGLPAFDLVGFAHSTVKESRERVRSALKNSSFEFPLKRITVNLAPADVKKEAPLFDLPIALGILVATQQLDKKTLEDLVVIGELSLDGRIRPVKGVLPISMDAQEEGEENILVPLENGPEAYLIRKLRVLAAESLERAVNSLRNNKEELYFSQPENIKFLGTPVQETGDFEEVKGQENVKRALEIAAAGGHNLVMLGPPGSGKTMLAKRFPTILPKMSFEESLEVTKIYSISGLLKEKDYLIKERPFRSPHHNISPSALIGGGKTPRPGEVSLAHHGVLYLDEMAEFKKEALEQLRQPMEDGEVTISRLMGSFTYPSHFMLIGSLNPCPCGYFGDPFKKCTCSIAQIDNYQRRISSPLMDRIDLYLEVARPTYEEITSKGKGESSARIRKRVTRARIIQLNRFKKTGIFCNSQMKPSHLKAFCYLNPGGQKILKEAFSAFSLSARAYHRILKVARTIADLENSKDIKEEHIAEALQYREPVENLSIYESPQLSSIYKR</sequence>
<comment type="caution">
    <text evidence="3">The sequence shown here is derived from an EMBL/GenBank/DDBJ whole genome shotgun (WGS) entry which is preliminary data.</text>
</comment>
<comment type="similarity">
    <text evidence="1">Belongs to the Mg-chelatase subunits D/I family. ComM subfamily.</text>
</comment>
<reference evidence="3 4" key="1">
    <citation type="submission" date="2018-08" db="EMBL/GenBank/DDBJ databases">
        <title>The metabolism and importance of syntrophic acetate oxidation coupled to methane or sulfide production in haloalkaline environments.</title>
        <authorList>
            <person name="Timmers P.H.A."/>
            <person name="Vavourakis C.D."/>
            <person name="Sorokin D.Y."/>
            <person name="Sinninghe Damste J.S."/>
            <person name="Muyzer G."/>
            <person name="Stams A.J.M."/>
            <person name="Plugge C.M."/>
        </authorList>
    </citation>
    <scope>NUCLEOTIDE SEQUENCE [LARGE SCALE GENOMIC DNA]</scope>
    <source>
        <strain evidence="3">MSAO_Bac1</strain>
    </source>
</reference>
<dbReference type="InterPro" id="IPR000523">
    <property type="entry name" value="Mg_chelatse_chII-like_cat_dom"/>
</dbReference>
<dbReference type="Proteomes" id="UP000285138">
    <property type="component" value="Unassembled WGS sequence"/>
</dbReference>
<proteinExistence type="inferred from homology"/>
<feature type="domain" description="AAA+ ATPase" evidence="2">
    <location>
        <begin position="214"/>
        <end position="397"/>
    </location>
</feature>
<dbReference type="SMART" id="SM00382">
    <property type="entry name" value="AAA"/>
    <property type="match status" value="1"/>
</dbReference>
<accession>A0A424YCG7</accession>
<dbReference type="Pfam" id="PF01078">
    <property type="entry name" value="Mg_chelatase"/>
    <property type="match status" value="1"/>
</dbReference>
<protein>
    <submittedName>
        <fullName evidence="3">ATP-binding protein</fullName>
    </submittedName>
</protein>
<evidence type="ECO:0000313" key="3">
    <source>
        <dbReference type="EMBL" id="RQD74581.1"/>
    </source>
</evidence>
<dbReference type="SUPFAM" id="SSF52540">
    <property type="entry name" value="P-loop containing nucleoside triphosphate hydrolases"/>
    <property type="match status" value="1"/>
</dbReference>
<gene>
    <name evidence="3" type="ORF">D5R97_07625</name>
</gene>
<dbReference type="InterPro" id="IPR025158">
    <property type="entry name" value="Mg_chelat-rel_C"/>
</dbReference>